<keyword evidence="3" id="KW-1185">Reference proteome</keyword>
<dbReference type="OrthoDB" id="9761531at2"/>
<dbReference type="EMBL" id="CP003348">
    <property type="protein sequence ID" value="AFL99622.1"/>
    <property type="molecule type" value="Genomic_DNA"/>
</dbReference>
<dbReference type="GO" id="GO:0016787">
    <property type="term" value="F:hydrolase activity"/>
    <property type="evidence" value="ECO:0007669"/>
    <property type="project" value="UniProtKB-KW"/>
</dbReference>
<dbReference type="eggNOG" id="COG0491">
    <property type="taxonomic scope" value="Bacteria"/>
</dbReference>
<dbReference type="InterPro" id="IPR050855">
    <property type="entry name" value="NDM-1-like"/>
</dbReference>
<dbReference type="KEGG" id="ddh:Desde_1193"/>
<dbReference type="InterPro" id="IPR001279">
    <property type="entry name" value="Metallo-B-lactamas"/>
</dbReference>
<keyword evidence="2" id="KW-0378">Hydrolase</keyword>
<proteinExistence type="predicted"/>
<organism evidence="2 3">
    <name type="scientific">Desulfitobacterium dehalogenans (strain ATCC 51507 / DSM 9161 / JW/IU-DC1)</name>
    <dbReference type="NCBI Taxonomy" id="756499"/>
    <lineage>
        <taxon>Bacteria</taxon>
        <taxon>Bacillati</taxon>
        <taxon>Bacillota</taxon>
        <taxon>Clostridia</taxon>
        <taxon>Eubacteriales</taxon>
        <taxon>Desulfitobacteriaceae</taxon>
        <taxon>Desulfitobacterium</taxon>
    </lineage>
</organism>
<dbReference type="STRING" id="756499.Desde_1193"/>
<dbReference type="CDD" id="cd07721">
    <property type="entry name" value="yflN-like_MBL-fold"/>
    <property type="match status" value="1"/>
</dbReference>
<evidence type="ECO:0000313" key="2">
    <source>
        <dbReference type="EMBL" id="AFL99622.1"/>
    </source>
</evidence>
<sequence>MEEIIVLNIPVKFGDIEEVIHPVILMDAKEMILVDCGYIGFMPKVEGAIQAQGLDCSQLTKILITHHDHDHMGALADFKQKYPQIQVVASSIEAPFIAGETKSMRLEQAEALQNAALTEEQKAFGEAFCNILRSVKPVAVDITVHDGQIMDWCGGCEIISTPGHTPGHITLYLKKHRTIITGDAAVLENNELVIANPQFTLDMESATQSLAELQSFEADKYICYHGGIKSN</sequence>
<protein>
    <submittedName>
        <fullName evidence="2">Zn-dependent hydrolase, glyoxylase</fullName>
    </submittedName>
</protein>
<gene>
    <name evidence="2" type="ordered locus">Desde_1193</name>
</gene>
<dbReference type="Proteomes" id="UP000006053">
    <property type="component" value="Chromosome"/>
</dbReference>
<dbReference type="SMART" id="SM00849">
    <property type="entry name" value="Lactamase_B"/>
    <property type="match status" value="1"/>
</dbReference>
<accession>I4A6N8</accession>
<dbReference type="PANTHER" id="PTHR42951">
    <property type="entry name" value="METALLO-BETA-LACTAMASE DOMAIN-CONTAINING"/>
    <property type="match status" value="1"/>
</dbReference>
<dbReference type="PANTHER" id="PTHR42951:SF15">
    <property type="entry name" value="METALLO-BETA-LACTAMASE SUPERFAMILY PROTEIN"/>
    <property type="match status" value="1"/>
</dbReference>
<reference evidence="2 3" key="2">
    <citation type="journal article" date="2015" name="J. Bacteriol.">
        <title>Genomic, proteomic, and biochemical analysis of the organohalide respiratory pathway in Desulfitobacterium dehalogenans.</title>
        <authorList>
            <person name="Kruse T."/>
            <person name="van de Pas B.A."/>
            <person name="Atteia A."/>
            <person name="Krab K."/>
            <person name="Hagen W.R."/>
            <person name="Goodwin L."/>
            <person name="Chain P."/>
            <person name="Boeren S."/>
            <person name="Maphosa F."/>
            <person name="Schraa G."/>
            <person name="de Vos W.M."/>
            <person name="van der Oost J."/>
            <person name="Smidt H."/>
            <person name="Stams A.J."/>
        </authorList>
    </citation>
    <scope>NUCLEOTIDE SEQUENCE [LARGE SCALE GENOMIC DNA]</scope>
    <source>
        <strain evidence="3">ATCC 51507 / DSM 9161 / JW/IU-DC1</strain>
    </source>
</reference>
<dbReference type="AlphaFoldDB" id="I4A6N8"/>
<dbReference type="Pfam" id="PF00753">
    <property type="entry name" value="Lactamase_B"/>
    <property type="match status" value="1"/>
</dbReference>
<name>I4A6N8_DESDJ</name>
<dbReference type="InterPro" id="IPR036866">
    <property type="entry name" value="RibonucZ/Hydroxyglut_hydro"/>
</dbReference>
<evidence type="ECO:0000259" key="1">
    <source>
        <dbReference type="SMART" id="SM00849"/>
    </source>
</evidence>
<feature type="domain" description="Metallo-beta-lactamase" evidence="1">
    <location>
        <begin position="20"/>
        <end position="225"/>
    </location>
</feature>
<evidence type="ECO:0000313" key="3">
    <source>
        <dbReference type="Proteomes" id="UP000006053"/>
    </source>
</evidence>
<dbReference type="HOGENOM" id="CLU_030571_2_1_9"/>
<reference evidence="3" key="1">
    <citation type="submission" date="2012-06" db="EMBL/GenBank/DDBJ databases">
        <title>Complete sequence of Desulfitobacterium dehalogenans ATCC 51507.</title>
        <authorList>
            <person name="Lucas S."/>
            <person name="Han J."/>
            <person name="Lapidus A."/>
            <person name="Cheng J.-F."/>
            <person name="Goodwin L."/>
            <person name="Pitluck S."/>
            <person name="Peters L."/>
            <person name="Ovchinnikova G."/>
            <person name="Teshima H."/>
            <person name="Detter J.C."/>
            <person name="Han C."/>
            <person name="Tapia R."/>
            <person name="Land M."/>
            <person name="Hauser L."/>
            <person name="Kyrpides N."/>
            <person name="Ivanova N."/>
            <person name="Pagani I."/>
            <person name="Kruse T."/>
            <person name="de Vos W.M."/>
            <person name="Smidt H."/>
            <person name="Woyke T."/>
        </authorList>
    </citation>
    <scope>NUCLEOTIDE SEQUENCE [LARGE SCALE GENOMIC DNA]</scope>
    <source>
        <strain evidence="3">ATCC 51507 / DSM 9161 / JW/IU-DC1</strain>
    </source>
</reference>
<dbReference type="Gene3D" id="3.60.15.10">
    <property type="entry name" value="Ribonuclease Z/Hydroxyacylglutathione hydrolase-like"/>
    <property type="match status" value="1"/>
</dbReference>
<dbReference type="SUPFAM" id="SSF56281">
    <property type="entry name" value="Metallo-hydrolase/oxidoreductase"/>
    <property type="match status" value="1"/>
</dbReference>